<protein>
    <submittedName>
        <fullName evidence="1">Uncharacterized protein</fullName>
    </submittedName>
</protein>
<gene>
    <name evidence="1" type="ORF">F5148DRAFT_1240453</name>
</gene>
<dbReference type="Proteomes" id="UP001207468">
    <property type="component" value="Unassembled WGS sequence"/>
</dbReference>
<evidence type="ECO:0000313" key="1">
    <source>
        <dbReference type="EMBL" id="KAI9451086.1"/>
    </source>
</evidence>
<comment type="caution">
    <text evidence="1">The sequence shown here is derived from an EMBL/GenBank/DDBJ whole genome shotgun (WGS) entry which is preliminary data.</text>
</comment>
<reference evidence="1" key="1">
    <citation type="submission" date="2021-03" db="EMBL/GenBank/DDBJ databases">
        <title>Evolutionary priming and transition to the ectomycorrhizal habit in an iconic lineage of mushroom-forming fungi: is preadaptation a requirement?</title>
        <authorList>
            <consortium name="DOE Joint Genome Institute"/>
            <person name="Looney B.P."/>
            <person name="Miyauchi S."/>
            <person name="Morin E."/>
            <person name="Drula E."/>
            <person name="Courty P.E."/>
            <person name="Chicoki N."/>
            <person name="Fauchery L."/>
            <person name="Kohler A."/>
            <person name="Kuo A."/>
            <person name="LaButti K."/>
            <person name="Pangilinan J."/>
            <person name="Lipzen A."/>
            <person name="Riley R."/>
            <person name="Andreopoulos W."/>
            <person name="He G."/>
            <person name="Johnson J."/>
            <person name="Barry K.W."/>
            <person name="Grigoriev I.V."/>
            <person name="Nagy L."/>
            <person name="Hibbett D."/>
            <person name="Henrissat B."/>
            <person name="Matheny P.B."/>
            <person name="Labbe J."/>
            <person name="Martin A.F."/>
        </authorList>
    </citation>
    <scope>NUCLEOTIDE SEQUENCE</scope>
    <source>
        <strain evidence="1">BPL698</strain>
    </source>
</reference>
<name>A0ACC0TVW7_9AGAM</name>
<proteinExistence type="predicted"/>
<feature type="non-terminal residue" evidence="1">
    <location>
        <position position="164"/>
    </location>
</feature>
<sequence>MKGHGVLSSDAWGRWVADLVILRCCGRTSDWSGHPILISEWHSYLHSSVRLMLTSRERRGGPLAEPSRRMSLRQFRYARLNPTLIRIRMRMSMCIGGGLSIEPGLSRPLGLERLDPSLWLRLRYSRARCMYLDWVYRHEIRKGLPAYERFPYSHWRNERKDPCL</sequence>
<evidence type="ECO:0000313" key="2">
    <source>
        <dbReference type="Proteomes" id="UP001207468"/>
    </source>
</evidence>
<keyword evidence="2" id="KW-1185">Reference proteome</keyword>
<accession>A0ACC0TVW7</accession>
<dbReference type="EMBL" id="JAGFNK010000394">
    <property type="protein sequence ID" value="KAI9451086.1"/>
    <property type="molecule type" value="Genomic_DNA"/>
</dbReference>
<organism evidence="1 2">
    <name type="scientific">Russula earlei</name>
    <dbReference type="NCBI Taxonomy" id="71964"/>
    <lineage>
        <taxon>Eukaryota</taxon>
        <taxon>Fungi</taxon>
        <taxon>Dikarya</taxon>
        <taxon>Basidiomycota</taxon>
        <taxon>Agaricomycotina</taxon>
        <taxon>Agaricomycetes</taxon>
        <taxon>Russulales</taxon>
        <taxon>Russulaceae</taxon>
        <taxon>Russula</taxon>
    </lineage>
</organism>